<dbReference type="InterPro" id="IPR043502">
    <property type="entry name" value="DNA/RNA_pol_sf"/>
</dbReference>
<dbReference type="OrthoDB" id="5599163at2759"/>
<dbReference type="Proteomes" id="UP000184267">
    <property type="component" value="Unassembled WGS sequence"/>
</dbReference>
<dbReference type="InterPro" id="IPR051320">
    <property type="entry name" value="Viral_Replic_Matur_Polypro"/>
</dbReference>
<dbReference type="STRING" id="154538.A0A1M2VR09"/>
<dbReference type="AlphaFoldDB" id="A0A1M2VR09"/>
<dbReference type="EMBL" id="MNAD01000838">
    <property type="protein sequence ID" value="OJT09990.1"/>
    <property type="molecule type" value="Genomic_DNA"/>
</dbReference>
<name>A0A1M2VR09_TRAPU</name>
<dbReference type="SUPFAM" id="SSF56672">
    <property type="entry name" value="DNA/RNA polymerases"/>
    <property type="match status" value="1"/>
</dbReference>
<organism evidence="1 2">
    <name type="scientific">Trametes pubescens</name>
    <name type="common">White-rot fungus</name>
    <dbReference type="NCBI Taxonomy" id="154538"/>
    <lineage>
        <taxon>Eukaryota</taxon>
        <taxon>Fungi</taxon>
        <taxon>Dikarya</taxon>
        <taxon>Basidiomycota</taxon>
        <taxon>Agaricomycotina</taxon>
        <taxon>Agaricomycetes</taxon>
        <taxon>Polyporales</taxon>
        <taxon>Polyporaceae</taxon>
        <taxon>Trametes</taxon>
    </lineage>
</organism>
<gene>
    <name evidence="1" type="ORF">TRAPUB_13526</name>
</gene>
<dbReference type="PANTHER" id="PTHR33064">
    <property type="entry name" value="POL PROTEIN"/>
    <property type="match status" value="1"/>
</dbReference>
<comment type="caution">
    <text evidence="1">The sequence shown here is derived from an EMBL/GenBank/DDBJ whole genome shotgun (WGS) entry which is preliminary data.</text>
</comment>
<evidence type="ECO:0000313" key="1">
    <source>
        <dbReference type="EMBL" id="OJT09990.1"/>
    </source>
</evidence>
<dbReference type="InterPro" id="IPR043128">
    <property type="entry name" value="Rev_trsase/Diguanyl_cyclase"/>
</dbReference>
<dbReference type="Gene3D" id="3.10.10.10">
    <property type="entry name" value="HIV Type 1 Reverse Transcriptase, subunit A, domain 1"/>
    <property type="match status" value="1"/>
</dbReference>
<accession>A0A1M2VR09</accession>
<proteinExistence type="predicted"/>
<dbReference type="CDD" id="cd01647">
    <property type="entry name" value="RT_LTR"/>
    <property type="match status" value="1"/>
</dbReference>
<keyword evidence="2" id="KW-1185">Reference proteome</keyword>
<protein>
    <submittedName>
        <fullName evidence="1">Transposon Tf2-1 polyprotein</fullName>
    </submittedName>
</protein>
<sequence>MPLLPTHPPPFVPTGRYSEERKRGIDALHAEDFLWPDERLLMHTLIAQQNEAFAWDDTECGQFRQDFFPPVTIPVIEHTPWVQKNIPIPPGLFDEVCAIIRKKEAAGVYEPGNSSYRSRWFCVIKKDGKSLCIVHSLEPLNAVTIAHSGVPPFTDQLAESFAGRACGGILDLYVGYDERRLASISRDLTTFSTPFGARRLTTLPMGWTNSVPIFHDDVTYILQPEIPDFTRPFIDDVPARGPATRYELPDGGFETIPENPRIRRFVWEHLNNVNRIIQRVRYCGGTFSGMKSILCASEYTVVGHRCTYEGRVPEPGNYDKVLNWGACRSLSEVRAFLGTVGIARTFIPNFGKRAWPLTRKGALFEWGPDQIAAQEDLKTALASSPALRPLDYSSPAEVILAVDTSKIAVGYLLAQ</sequence>
<dbReference type="PANTHER" id="PTHR33064:SF37">
    <property type="entry name" value="RIBONUCLEASE H"/>
    <property type="match status" value="1"/>
</dbReference>
<evidence type="ECO:0000313" key="2">
    <source>
        <dbReference type="Proteomes" id="UP000184267"/>
    </source>
</evidence>
<reference evidence="1 2" key="1">
    <citation type="submission" date="2016-10" db="EMBL/GenBank/DDBJ databases">
        <title>Genome sequence of the basidiomycete white-rot fungus Trametes pubescens.</title>
        <authorList>
            <person name="Makela M.R."/>
            <person name="Granchi Z."/>
            <person name="Peng M."/>
            <person name="De Vries R.P."/>
            <person name="Grigoriev I."/>
            <person name="Riley R."/>
            <person name="Hilden K."/>
        </authorList>
    </citation>
    <scope>NUCLEOTIDE SEQUENCE [LARGE SCALE GENOMIC DNA]</scope>
    <source>
        <strain evidence="1 2">FBCC735</strain>
    </source>
</reference>
<feature type="non-terminal residue" evidence="1">
    <location>
        <position position="415"/>
    </location>
</feature>
<dbReference type="Gene3D" id="3.30.70.270">
    <property type="match status" value="2"/>
</dbReference>
<dbReference type="OMA" id="CIVHSLE"/>